<dbReference type="Proteomes" id="UP000037660">
    <property type="component" value="Unassembled WGS sequence"/>
</dbReference>
<reference evidence="2 3" key="2">
    <citation type="journal article" date="2016" name="Science">
        <title>A bacterium that degrades and assimilates poly(ethylene terephthalate).</title>
        <authorList>
            <person name="Yoshida S."/>
            <person name="Hiraga K."/>
            <person name="Takehana T."/>
            <person name="Taniguchi I."/>
            <person name="Yamaji H."/>
            <person name="Maeda Y."/>
            <person name="Toyohara K."/>
            <person name="Miyamoto K."/>
            <person name="Kimura Y."/>
            <person name="Oda K."/>
        </authorList>
    </citation>
    <scope>NUCLEOTIDE SEQUENCE [LARGE SCALE GENOMIC DNA]</scope>
    <source>
        <strain evidence="3">NBRC 110686 / TISTR 2288 / 201-F6</strain>
    </source>
</reference>
<feature type="region of interest" description="Disordered" evidence="1">
    <location>
        <begin position="1"/>
        <end position="35"/>
    </location>
</feature>
<name>A0A0K8NXZ6_PISS1</name>
<accession>A0A0K8NXZ6</accession>
<organism evidence="2 3">
    <name type="scientific">Piscinibacter sakaiensis</name>
    <name type="common">Ideonella sakaiensis</name>
    <dbReference type="NCBI Taxonomy" id="1547922"/>
    <lineage>
        <taxon>Bacteria</taxon>
        <taxon>Pseudomonadati</taxon>
        <taxon>Pseudomonadota</taxon>
        <taxon>Betaproteobacteria</taxon>
        <taxon>Burkholderiales</taxon>
        <taxon>Sphaerotilaceae</taxon>
        <taxon>Piscinibacter</taxon>
    </lineage>
</organism>
<dbReference type="InterPro" id="IPR007433">
    <property type="entry name" value="DUF481"/>
</dbReference>
<keyword evidence="3" id="KW-1185">Reference proteome</keyword>
<evidence type="ECO:0000313" key="3">
    <source>
        <dbReference type="Proteomes" id="UP000037660"/>
    </source>
</evidence>
<protein>
    <submittedName>
        <fullName evidence="2">Peptide chain release factor RF-3</fullName>
    </submittedName>
</protein>
<reference evidence="3" key="1">
    <citation type="submission" date="2015-07" db="EMBL/GenBank/DDBJ databases">
        <title>Discovery of a poly(ethylene terephthalate assimilation.</title>
        <authorList>
            <person name="Yoshida S."/>
            <person name="Hiraga K."/>
            <person name="Takehana T."/>
            <person name="Taniguchi I."/>
            <person name="Yamaji H."/>
            <person name="Maeda Y."/>
            <person name="Toyohara K."/>
            <person name="Miyamoto K."/>
            <person name="Kimura Y."/>
            <person name="Oda K."/>
        </authorList>
    </citation>
    <scope>NUCLEOTIDE SEQUENCE [LARGE SCALE GENOMIC DNA]</scope>
    <source>
        <strain evidence="3">NBRC 110686 / TISTR 2288 / 201-F6</strain>
    </source>
</reference>
<dbReference type="OrthoDB" id="9806250at2"/>
<comment type="caution">
    <text evidence="2">The sequence shown here is derived from an EMBL/GenBank/DDBJ whole genome shotgun (WGS) entry which is preliminary data.</text>
</comment>
<dbReference type="STRING" id="1547922.ISF6_0720"/>
<dbReference type="Pfam" id="PF04338">
    <property type="entry name" value="DUF481"/>
    <property type="match status" value="1"/>
</dbReference>
<gene>
    <name evidence="2" type="ORF">ISF6_0720</name>
</gene>
<dbReference type="EMBL" id="BBYR01000014">
    <property type="protein sequence ID" value="GAP35149.1"/>
    <property type="molecule type" value="Genomic_DNA"/>
</dbReference>
<evidence type="ECO:0000313" key="2">
    <source>
        <dbReference type="EMBL" id="GAP35149.1"/>
    </source>
</evidence>
<dbReference type="RefSeq" id="WP_054019219.1">
    <property type="nucleotide sequence ID" value="NZ_BBYR01000014.1"/>
</dbReference>
<evidence type="ECO:0000256" key="1">
    <source>
        <dbReference type="SAM" id="MobiDB-lite"/>
    </source>
</evidence>
<proteinExistence type="predicted"/>
<sequence>MTTPPTRRLPAVPFTTGARRAAPPGPARPGPRRATRRALAGSLLAAAAAAGSPAIAQNPPDGRWHGGIAIGGSAASGNTDARAFSLTGDATRVTDQDKINLYGLVNYADSRNAGTRTRSAELLRTGGRYDLNLSPRHFVFGGGEGETNRPGGIESRLALNVGTGWRAITGTEHQWDVFTGIGYTDAEFTDGSTRNGAELLFGQESAHKLGESSSFKQRLVFYPGSSETGNRATFDASLVTAITGGWTMNTGLAVRHASKVAAGLAKTDTLLTFGFGYKY</sequence>
<dbReference type="AlphaFoldDB" id="A0A0K8NXZ6"/>